<evidence type="ECO:0000256" key="2">
    <source>
        <dbReference type="SAM" id="Phobius"/>
    </source>
</evidence>
<feature type="transmembrane region" description="Helical" evidence="2">
    <location>
        <begin position="103"/>
        <end position="127"/>
    </location>
</feature>
<feature type="region of interest" description="Disordered" evidence="1">
    <location>
        <begin position="1"/>
        <end position="26"/>
    </location>
</feature>
<dbReference type="Proteomes" id="UP000007148">
    <property type="component" value="Unassembled WGS sequence"/>
</dbReference>
<proteinExistence type="predicted"/>
<dbReference type="EMBL" id="CAFZ01000424">
    <property type="protein sequence ID" value="CCA75282.1"/>
    <property type="molecule type" value="Genomic_DNA"/>
</dbReference>
<feature type="transmembrane region" description="Helical" evidence="2">
    <location>
        <begin position="196"/>
        <end position="218"/>
    </location>
</feature>
<gene>
    <name evidence="3" type="ORF">PIIN_09266</name>
</gene>
<keyword evidence="2" id="KW-0472">Membrane</keyword>
<organism evidence="3 4">
    <name type="scientific">Serendipita indica (strain DSM 11827)</name>
    <name type="common">Root endophyte fungus</name>
    <name type="synonym">Piriformospora indica</name>
    <dbReference type="NCBI Taxonomy" id="1109443"/>
    <lineage>
        <taxon>Eukaryota</taxon>
        <taxon>Fungi</taxon>
        <taxon>Dikarya</taxon>
        <taxon>Basidiomycota</taxon>
        <taxon>Agaricomycotina</taxon>
        <taxon>Agaricomycetes</taxon>
        <taxon>Sebacinales</taxon>
        <taxon>Serendipitaceae</taxon>
        <taxon>Serendipita</taxon>
    </lineage>
</organism>
<evidence type="ECO:0000256" key="1">
    <source>
        <dbReference type="SAM" id="MobiDB-lite"/>
    </source>
</evidence>
<keyword evidence="2" id="KW-0812">Transmembrane</keyword>
<reference evidence="3 4" key="1">
    <citation type="journal article" date="2011" name="PLoS Pathog.">
        <title>Endophytic Life Strategies Decoded by Genome and Transcriptome Analyses of the Mutualistic Root Symbiont Piriformospora indica.</title>
        <authorList>
            <person name="Zuccaro A."/>
            <person name="Lahrmann U."/>
            <person name="Guldener U."/>
            <person name="Langen G."/>
            <person name="Pfiffi S."/>
            <person name="Biedenkopf D."/>
            <person name="Wong P."/>
            <person name="Samans B."/>
            <person name="Grimm C."/>
            <person name="Basiewicz M."/>
            <person name="Murat C."/>
            <person name="Martin F."/>
            <person name="Kogel K.H."/>
        </authorList>
    </citation>
    <scope>NUCLEOTIDE SEQUENCE [LARGE SCALE GENOMIC DNA]</scope>
    <source>
        <strain evidence="3 4">DSM 11827</strain>
    </source>
</reference>
<evidence type="ECO:0000313" key="4">
    <source>
        <dbReference type="Proteomes" id="UP000007148"/>
    </source>
</evidence>
<accession>G4TVD9</accession>
<keyword evidence="4" id="KW-1185">Reference proteome</keyword>
<sequence>MPQTPSSSQPNGINNSHVQNSGSQRAGTVSKEVVLEKASKAELPPTIQSDVKSWIKLAQTIAVTSALFAAVQISLNQIIESAVFASGGNLQGHSLSVWRGLRWFMYSAVILNLGCAGSAVAVINMAASLECRIGELLLGHWRLESVNSSERRRHTALYDWVIHENPLSEELFEGPRSLRRLQEFGLGEPFYWFSNAMLWAFSWGGIVIFVSFLYWVILTQGAAAFSMMSVVVAVALCLTLSFLMQSSGLVIVVVWEHLAINRRLDELRRWMDCVWASGDQHLA</sequence>
<dbReference type="InParanoid" id="G4TVD9"/>
<keyword evidence="2" id="KW-1133">Transmembrane helix</keyword>
<name>G4TVD9_SERID</name>
<dbReference type="OrthoDB" id="3225366at2759"/>
<comment type="caution">
    <text evidence="3">The sequence shown here is derived from an EMBL/GenBank/DDBJ whole genome shotgun (WGS) entry which is preliminary data.</text>
</comment>
<feature type="transmembrane region" description="Helical" evidence="2">
    <location>
        <begin position="230"/>
        <end position="255"/>
    </location>
</feature>
<dbReference type="AlphaFoldDB" id="G4TVD9"/>
<protein>
    <submittedName>
        <fullName evidence="3">Uncharacterized protein</fullName>
    </submittedName>
</protein>
<evidence type="ECO:0000313" key="3">
    <source>
        <dbReference type="EMBL" id="CCA75282.1"/>
    </source>
</evidence>
<dbReference type="HOGENOM" id="CLU_085797_0_0_1"/>